<dbReference type="Proteomes" id="UP000286235">
    <property type="component" value="Unassembled WGS sequence"/>
</dbReference>
<name>A0A420VC70_9BACI</name>
<evidence type="ECO:0000313" key="1">
    <source>
        <dbReference type="EMBL" id="RKO61227.1"/>
    </source>
</evidence>
<sequence>MNPIVVVLFLAIVILTLIVTTLPQNGQNPPAIFIRRVGD</sequence>
<organism evidence="1 2">
    <name type="scientific">Caldibacillus debilis GB1</name>
    <dbReference type="NCBI Taxonomy" id="1339248"/>
    <lineage>
        <taxon>Bacteria</taxon>
        <taxon>Bacillati</taxon>
        <taxon>Bacillota</taxon>
        <taxon>Bacilli</taxon>
        <taxon>Bacillales</taxon>
        <taxon>Bacillaceae</taxon>
        <taxon>Caldibacillus</taxon>
    </lineage>
</organism>
<evidence type="ECO:0000313" key="2">
    <source>
        <dbReference type="Proteomes" id="UP000286235"/>
    </source>
</evidence>
<reference evidence="1 2" key="1">
    <citation type="submission" date="2013-12" db="EMBL/GenBank/DDBJ databases">
        <title>Genome and proteome characterization of Caldibacillus debilis GB1 derived from a cellulolytic aero-tolerant co-culture.</title>
        <authorList>
            <person name="Wushke S.T."/>
            <person name="Zhang X."/>
            <person name="Fristensky B."/>
            <person name="Wilkins J.A."/>
            <person name="Levin D.B."/>
            <person name="Sparling R."/>
        </authorList>
    </citation>
    <scope>NUCLEOTIDE SEQUENCE [LARGE SCALE GENOMIC DNA]</scope>
    <source>
        <strain evidence="1 2">GB1</strain>
    </source>
</reference>
<accession>A0A420VC70</accession>
<dbReference type="EMBL" id="AZRV01000046">
    <property type="protein sequence ID" value="RKO61227.1"/>
    <property type="molecule type" value="Genomic_DNA"/>
</dbReference>
<proteinExistence type="predicted"/>
<dbReference type="AlphaFoldDB" id="A0A420VC70"/>
<protein>
    <submittedName>
        <fullName evidence="1">Uncharacterized protein</fullName>
    </submittedName>
</protein>
<comment type="caution">
    <text evidence="1">The sequence shown here is derived from an EMBL/GenBank/DDBJ whole genome shotgun (WGS) entry which is preliminary data.</text>
</comment>
<gene>
    <name evidence="1" type="ORF">Cdeb_01856</name>
</gene>
<keyword evidence="2" id="KW-1185">Reference proteome</keyword>